<evidence type="ECO:0000313" key="1">
    <source>
        <dbReference type="EMBL" id="MEY2253383.1"/>
    </source>
</evidence>
<protein>
    <submittedName>
        <fullName evidence="1">Uncharacterized protein</fullName>
    </submittedName>
</protein>
<evidence type="ECO:0000313" key="2">
    <source>
        <dbReference type="Proteomes" id="UP001562178"/>
    </source>
</evidence>
<keyword evidence="2" id="KW-1185">Reference proteome</keyword>
<organism evidence="1 2">
    <name type="scientific">Comamonas sediminis</name>
    <dbReference type="NCBI Taxonomy" id="1783360"/>
    <lineage>
        <taxon>Bacteria</taxon>
        <taxon>Pseudomonadati</taxon>
        <taxon>Pseudomonadota</taxon>
        <taxon>Betaproteobacteria</taxon>
        <taxon>Burkholderiales</taxon>
        <taxon>Comamonadaceae</taxon>
        <taxon>Comamonas</taxon>
    </lineage>
</organism>
<comment type="caution">
    <text evidence="1">The sequence shown here is derived from an EMBL/GenBank/DDBJ whole genome shotgun (WGS) entry which is preliminary data.</text>
</comment>
<accession>A0ABV4B7S8</accession>
<dbReference type="Proteomes" id="UP001562178">
    <property type="component" value="Unassembled WGS sequence"/>
</dbReference>
<sequence>MTQVNDIVQVNPDRETFGACMVVVTEVKSWGIQGYVQSAGVDGQQYIRLKSGDFEPTGGKAVWVA</sequence>
<gene>
    <name evidence="1" type="ORF">AB7A72_20365</name>
</gene>
<reference evidence="1 2" key="1">
    <citation type="journal article" date="2016" name="Int. J. Syst. Evol. Microbiol.">
        <title>Description of Comamonas sediminis sp. nov., isolated from lagoon sediments.</title>
        <authorList>
            <person name="Subhash Y."/>
            <person name="Bang J.J."/>
            <person name="You T.H."/>
            <person name="Lee S.S."/>
        </authorList>
    </citation>
    <scope>NUCLEOTIDE SEQUENCE [LARGE SCALE GENOMIC DNA]</scope>
    <source>
        <strain evidence="1 2">JCM 31169</strain>
    </source>
</reference>
<name>A0ABV4B7S8_9BURK</name>
<dbReference type="EMBL" id="JBGBDC010000010">
    <property type="protein sequence ID" value="MEY2253383.1"/>
    <property type="molecule type" value="Genomic_DNA"/>
</dbReference>
<dbReference type="RefSeq" id="WP_369460970.1">
    <property type="nucleotide sequence ID" value="NZ_JBGBDC010000010.1"/>
</dbReference>
<proteinExistence type="predicted"/>